<comment type="caution">
    <text evidence="1">The sequence shown here is derived from an EMBL/GenBank/DDBJ whole genome shotgun (WGS) entry which is preliminary data.</text>
</comment>
<proteinExistence type="predicted"/>
<dbReference type="AlphaFoldDB" id="A0AAW6XF32"/>
<reference evidence="1" key="1">
    <citation type="submission" date="2023-05" db="EMBL/GenBank/DDBJ databases">
        <title>Cataloging the Phylogenetic Diversity of Human Bladder Bacteria.</title>
        <authorList>
            <person name="Du J."/>
        </authorList>
    </citation>
    <scope>NUCLEOTIDE SEQUENCE</scope>
    <source>
        <strain evidence="1">UMB9226</strain>
    </source>
</reference>
<sequence length="65" mass="7383">VCCTVIKTNKHEIIPMPVKKGRDFSEMLPSRQPEYESKAQRLNNVYAESGLTRRCDVYPELAAAV</sequence>
<feature type="non-terminal residue" evidence="1">
    <location>
        <position position="1"/>
    </location>
</feature>
<dbReference type="EMBL" id="JASOGN010000383">
    <property type="protein sequence ID" value="MDK6503849.1"/>
    <property type="molecule type" value="Genomic_DNA"/>
</dbReference>
<evidence type="ECO:0000313" key="1">
    <source>
        <dbReference type="EMBL" id="MDK6503849.1"/>
    </source>
</evidence>
<dbReference type="Proteomes" id="UP001230300">
    <property type="component" value="Unassembled WGS sequence"/>
</dbReference>
<organism evidence="1 2">
    <name type="scientific">Lactobacillus crispatus</name>
    <dbReference type="NCBI Taxonomy" id="47770"/>
    <lineage>
        <taxon>Bacteria</taxon>
        <taxon>Bacillati</taxon>
        <taxon>Bacillota</taxon>
        <taxon>Bacilli</taxon>
        <taxon>Lactobacillales</taxon>
        <taxon>Lactobacillaceae</taxon>
        <taxon>Lactobacillus</taxon>
    </lineage>
</organism>
<gene>
    <name evidence="1" type="ORF">QP235_11920</name>
</gene>
<evidence type="ECO:0000313" key="2">
    <source>
        <dbReference type="Proteomes" id="UP001230300"/>
    </source>
</evidence>
<protein>
    <submittedName>
        <fullName evidence="1">Uncharacterized protein</fullName>
    </submittedName>
</protein>
<name>A0AAW6XF32_9LACO</name>
<accession>A0AAW6XF32</accession>